<feature type="region of interest" description="Disordered" evidence="1">
    <location>
        <begin position="60"/>
        <end position="82"/>
    </location>
</feature>
<feature type="compositionally biased region" description="Pro residues" evidence="1">
    <location>
        <begin position="655"/>
        <end position="664"/>
    </location>
</feature>
<dbReference type="OrthoDB" id="10367474at2759"/>
<proteinExistence type="predicted"/>
<feature type="region of interest" description="Disordered" evidence="1">
    <location>
        <begin position="647"/>
        <end position="670"/>
    </location>
</feature>
<dbReference type="InParanoid" id="A0A0G4G532"/>
<feature type="region of interest" description="Disordered" evidence="1">
    <location>
        <begin position="900"/>
        <end position="933"/>
    </location>
</feature>
<name>A0A0G4G532_VITBC</name>
<dbReference type="Gene3D" id="2.40.160.50">
    <property type="entry name" value="membrane protein fhac: a member of the omp85/tpsb transporter family"/>
    <property type="match status" value="1"/>
</dbReference>
<keyword evidence="3" id="KW-1185">Reference proteome</keyword>
<dbReference type="AlphaFoldDB" id="A0A0G4G532"/>
<sequence length="957" mass="103119">MRSATIMGSERRNALIGLAVLSSHIFAVAFRVPLQRHRLCSLARPRALGLPRAISQDQDLGLSRVSQPPLPPGGESHDASYSSTPPFLPVAAAVNRTIGYDADDEDYEIVYTRESAGEPLSVDDVVLVDVLDQKMEPLELLSGRELRQARQDAGLKRHRPVLQGMLKRRKSLRSLFASSPRRFVVRLLKGRLPPPDHLAERSYSLMADADDPALLRCVLSLQEALQRHGYAVYPLRLEHAIITPNEKGRIREWWSRCVSSRRGQGGKAESESRYGCRIAIPCQVYRSADPPLRLVHEAIPRASNTGPPAAPRAFRTKADSLTNVIGLQPGKPFRVVRGRWRSIDKSGIFEPLSNTSLAAVALNQTGSPVPNIQLLLRAAERPSRSIEPGISFTVDNLKDDWLGEVSFKDRNFLGRGKEVGVDIRRSPRLLKQRPSQEEDRSGTGDESEGTGGQAAGGGPSIFSVNLRFLDNVFSFADGRGFKGNAYVQLDGSVAESSGDKKSQEQASALIGGNLEWLTGPKRWGQTVLGLELQQRRRICESGGIQAPKPCASQPHSSDFVAMLREKFGSRMTTEAKTSLTYLTPLKELAAALQTTGQAKLSTAVGLHDYSPPLGQTSCQVDHDRPLRSFLRLDLTSTETLRLGALLPPRQASSSRPPPPPPPPASNNSSWPVVLRMGMDLSKTMGVFRQQVGGIVGVDLPAAGEPSDEQLCTDTQSWPCVTPGPLPPWERFYLGGIGSVRGHGYHALGPFHASGRAVAEVRVPTTIDVKVNRPHVTFHRDAIRFVRRRMGRRDDADDGGGAATPAGTREKGGNPLFAKKLSLDVFAHADAGVGVDWRDGSAVSDTSVTDLLDAIRPGHDSGTTSAAKGKRAMTGVGVGVGLRCRGVMLCASVKLPVAASGGRSGADEGSVSMSVEPGGLIRPARSGVGGGGGKERRSVFGSLKFHVGMSQQDGLEPL</sequence>
<dbReference type="VEuPathDB" id="CryptoDB:Vbra_17064"/>
<feature type="region of interest" description="Disordered" evidence="1">
    <location>
        <begin position="424"/>
        <end position="457"/>
    </location>
</feature>
<dbReference type="EMBL" id="CDMY01000571">
    <property type="protein sequence ID" value="CEM23528.1"/>
    <property type="molecule type" value="Genomic_DNA"/>
</dbReference>
<feature type="region of interest" description="Disordered" evidence="1">
    <location>
        <begin position="791"/>
        <end position="812"/>
    </location>
</feature>
<accession>A0A0G4G532</accession>
<evidence type="ECO:0000256" key="1">
    <source>
        <dbReference type="SAM" id="MobiDB-lite"/>
    </source>
</evidence>
<reference evidence="2 3" key="1">
    <citation type="submission" date="2014-11" db="EMBL/GenBank/DDBJ databases">
        <authorList>
            <person name="Zhu J."/>
            <person name="Qi W."/>
            <person name="Song R."/>
        </authorList>
    </citation>
    <scope>NUCLEOTIDE SEQUENCE [LARGE SCALE GENOMIC DNA]</scope>
</reference>
<gene>
    <name evidence="2" type="ORF">Vbra_17064</name>
</gene>
<feature type="compositionally biased region" description="Basic and acidic residues" evidence="1">
    <location>
        <begin position="434"/>
        <end position="443"/>
    </location>
</feature>
<dbReference type="Proteomes" id="UP000041254">
    <property type="component" value="Unassembled WGS sequence"/>
</dbReference>
<evidence type="ECO:0000313" key="3">
    <source>
        <dbReference type="Proteomes" id="UP000041254"/>
    </source>
</evidence>
<organism evidence="2 3">
    <name type="scientific">Vitrella brassicaformis (strain CCMP3155)</name>
    <dbReference type="NCBI Taxonomy" id="1169540"/>
    <lineage>
        <taxon>Eukaryota</taxon>
        <taxon>Sar</taxon>
        <taxon>Alveolata</taxon>
        <taxon>Colpodellida</taxon>
        <taxon>Vitrellaceae</taxon>
        <taxon>Vitrella</taxon>
    </lineage>
</organism>
<evidence type="ECO:0000313" key="2">
    <source>
        <dbReference type="EMBL" id="CEM23528.1"/>
    </source>
</evidence>
<protein>
    <submittedName>
        <fullName evidence="2">Uncharacterized protein</fullName>
    </submittedName>
</protein>